<evidence type="ECO:0000256" key="3">
    <source>
        <dbReference type="ARBA" id="ARBA00001946"/>
    </source>
</evidence>
<comment type="similarity">
    <text evidence="7">In the N-terminal section; belongs to the DHBP synthase family.</text>
</comment>
<dbReference type="NCBIfam" id="TIGR00506">
    <property type="entry name" value="ribB"/>
    <property type="match status" value="1"/>
</dbReference>
<feature type="active site" description="Nucleophile" evidence="21">
    <location>
        <position position="328"/>
    </location>
</feature>
<evidence type="ECO:0000313" key="23">
    <source>
        <dbReference type="EMBL" id="QHI96452.1"/>
    </source>
</evidence>
<organism evidence="23 24">
    <name type="scientific">Aristophania vespae</name>
    <dbReference type="NCBI Taxonomy" id="2697033"/>
    <lineage>
        <taxon>Bacteria</taxon>
        <taxon>Pseudomonadati</taxon>
        <taxon>Pseudomonadota</taxon>
        <taxon>Alphaproteobacteria</taxon>
        <taxon>Acetobacterales</taxon>
        <taxon>Acetobacteraceae</taxon>
        <taxon>Aristophania</taxon>
    </lineage>
</organism>
<evidence type="ECO:0000256" key="9">
    <source>
        <dbReference type="ARBA" id="ARBA00022619"/>
    </source>
</evidence>
<evidence type="ECO:0000256" key="8">
    <source>
        <dbReference type="ARBA" id="ARBA00008976"/>
    </source>
</evidence>
<evidence type="ECO:0000256" key="18">
    <source>
        <dbReference type="ARBA" id="ARBA00023268"/>
    </source>
</evidence>
<evidence type="ECO:0000256" key="4">
    <source>
        <dbReference type="ARBA" id="ARBA00002284"/>
    </source>
</evidence>
<evidence type="ECO:0000256" key="11">
    <source>
        <dbReference type="ARBA" id="ARBA00022741"/>
    </source>
</evidence>
<keyword evidence="12 21" id="KW-0378">Hydrolase</keyword>
<feature type="binding site" evidence="21">
    <location>
        <position position="264"/>
    </location>
    <ligand>
        <name>Zn(2+)</name>
        <dbReference type="ChEBI" id="CHEBI:29105"/>
        <note>catalytic</note>
    </ligand>
</feature>
<dbReference type="InterPro" id="IPR000422">
    <property type="entry name" value="DHBP_synthase_RibB"/>
</dbReference>
<comment type="cofactor">
    <cofactor evidence="2">
        <name>Mn(2+)</name>
        <dbReference type="ChEBI" id="CHEBI:29035"/>
    </cofactor>
</comment>
<feature type="binding site" evidence="21">
    <location>
        <position position="314"/>
    </location>
    <ligand>
        <name>GTP</name>
        <dbReference type="ChEBI" id="CHEBI:37565"/>
    </ligand>
</feature>
<feature type="domain" description="GTP cyclohydrolase II" evidence="22">
    <location>
        <begin position="208"/>
        <end position="367"/>
    </location>
</feature>
<dbReference type="GO" id="GO:0003935">
    <property type="term" value="F:GTP cyclohydrolase II activity"/>
    <property type="evidence" value="ECO:0007669"/>
    <property type="project" value="UniProtKB-UniRule"/>
</dbReference>
<comment type="similarity">
    <text evidence="8">In the C-terminal section; belongs to the GTP cyclohydrolase II family.</text>
</comment>
<dbReference type="SUPFAM" id="SSF55821">
    <property type="entry name" value="YrdC/RibB"/>
    <property type="match status" value="1"/>
</dbReference>
<evidence type="ECO:0000256" key="14">
    <source>
        <dbReference type="ARBA" id="ARBA00022842"/>
    </source>
</evidence>
<evidence type="ECO:0000313" key="24">
    <source>
        <dbReference type="Proteomes" id="UP000463975"/>
    </source>
</evidence>
<dbReference type="CDD" id="cd00641">
    <property type="entry name" value="GTP_cyclohydro2"/>
    <property type="match status" value="1"/>
</dbReference>
<dbReference type="FunFam" id="3.40.50.10990:FF:000001">
    <property type="entry name" value="Riboflavin biosynthesis protein RibBA"/>
    <property type="match status" value="1"/>
</dbReference>
<protein>
    <recommendedName>
        <fullName evidence="21">GTP cyclohydrolase-2</fullName>
        <ecNumber evidence="21">3.5.4.25</ecNumber>
    </recommendedName>
    <alternativeName>
        <fullName evidence="21">GTP cyclohydrolase II</fullName>
    </alternativeName>
</protein>
<comment type="pathway">
    <text evidence="5 21">Cofactor biosynthesis; riboflavin biosynthesis; 5-amino-6-(D-ribitylamino)uracil from GTP: step 1/4.</text>
</comment>
<dbReference type="PANTHER" id="PTHR21327:SF18">
    <property type="entry name" value="3,4-DIHYDROXY-2-BUTANONE 4-PHOSPHATE SYNTHASE"/>
    <property type="match status" value="1"/>
</dbReference>
<evidence type="ECO:0000256" key="19">
    <source>
        <dbReference type="ARBA" id="ARBA00043932"/>
    </source>
</evidence>
<dbReference type="SUPFAM" id="SSF142695">
    <property type="entry name" value="RibA-like"/>
    <property type="match status" value="1"/>
</dbReference>
<dbReference type="InterPro" id="IPR000926">
    <property type="entry name" value="RibA"/>
</dbReference>
<dbReference type="InterPro" id="IPR036144">
    <property type="entry name" value="RibA-like_sf"/>
</dbReference>
<keyword evidence="14" id="KW-0460">Magnesium</keyword>
<dbReference type="InterPro" id="IPR032677">
    <property type="entry name" value="GTP_cyclohydro_II"/>
</dbReference>
<keyword evidence="15 21" id="KW-0342">GTP-binding</keyword>
<dbReference type="HAMAP" id="MF_00179">
    <property type="entry name" value="RibA"/>
    <property type="match status" value="1"/>
</dbReference>
<feature type="binding site" evidence="21">
    <location>
        <begin position="292"/>
        <end position="294"/>
    </location>
    <ligand>
        <name>GTP</name>
        <dbReference type="ChEBI" id="CHEBI:37565"/>
    </ligand>
</feature>
<evidence type="ECO:0000256" key="6">
    <source>
        <dbReference type="ARBA" id="ARBA00004904"/>
    </source>
</evidence>
<feature type="binding site" evidence="21">
    <location>
        <position position="349"/>
    </location>
    <ligand>
        <name>GTP</name>
        <dbReference type="ChEBI" id="CHEBI:37565"/>
    </ligand>
</feature>
<evidence type="ECO:0000256" key="2">
    <source>
        <dbReference type="ARBA" id="ARBA00001936"/>
    </source>
</evidence>
<proteinExistence type="inferred from homology"/>
<dbReference type="GO" id="GO:0005525">
    <property type="term" value="F:GTP binding"/>
    <property type="evidence" value="ECO:0007669"/>
    <property type="project" value="UniProtKB-KW"/>
</dbReference>
<dbReference type="KEGG" id="bomb:GT348_08130"/>
<evidence type="ECO:0000256" key="12">
    <source>
        <dbReference type="ARBA" id="ARBA00022801"/>
    </source>
</evidence>
<comment type="cofactor">
    <cofactor evidence="3">
        <name>Mg(2+)</name>
        <dbReference type="ChEBI" id="CHEBI:18420"/>
    </cofactor>
</comment>
<dbReference type="Proteomes" id="UP000463975">
    <property type="component" value="Chromosome"/>
</dbReference>
<evidence type="ECO:0000256" key="15">
    <source>
        <dbReference type="ARBA" id="ARBA00023134"/>
    </source>
</evidence>
<feature type="active site" description="Proton acceptor" evidence="21">
    <location>
        <position position="326"/>
    </location>
</feature>
<evidence type="ECO:0000256" key="5">
    <source>
        <dbReference type="ARBA" id="ARBA00004853"/>
    </source>
</evidence>
<dbReference type="GO" id="GO:0005829">
    <property type="term" value="C:cytosol"/>
    <property type="evidence" value="ECO:0007669"/>
    <property type="project" value="TreeGrafter"/>
</dbReference>
<dbReference type="PIRSF" id="PIRSF001259">
    <property type="entry name" value="RibA"/>
    <property type="match status" value="1"/>
</dbReference>
<feature type="binding site" evidence="21">
    <location>
        <position position="266"/>
    </location>
    <ligand>
        <name>Zn(2+)</name>
        <dbReference type="ChEBI" id="CHEBI:29105"/>
        <note>catalytic</note>
    </ligand>
</feature>
<comment type="catalytic activity">
    <reaction evidence="20 21">
        <text>GTP + 4 H2O = 2,5-diamino-6-hydroxy-4-(5-phosphoribosylamino)-pyrimidine + formate + 2 phosphate + 3 H(+)</text>
        <dbReference type="Rhea" id="RHEA:23704"/>
        <dbReference type="ChEBI" id="CHEBI:15377"/>
        <dbReference type="ChEBI" id="CHEBI:15378"/>
        <dbReference type="ChEBI" id="CHEBI:15740"/>
        <dbReference type="ChEBI" id="CHEBI:37565"/>
        <dbReference type="ChEBI" id="CHEBI:43474"/>
        <dbReference type="ChEBI" id="CHEBI:58614"/>
        <dbReference type="EC" id="3.5.4.25"/>
    </reaction>
</comment>
<keyword evidence="9 21" id="KW-0686">Riboflavin biosynthesis</keyword>
<comment type="catalytic activity">
    <reaction evidence="1">
        <text>D-ribulose 5-phosphate = (2S)-2-hydroxy-3-oxobutyl phosphate + formate + H(+)</text>
        <dbReference type="Rhea" id="RHEA:18457"/>
        <dbReference type="ChEBI" id="CHEBI:15378"/>
        <dbReference type="ChEBI" id="CHEBI:15740"/>
        <dbReference type="ChEBI" id="CHEBI:58121"/>
        <dbReference type="ChEBI" id="CHEBI:58830"/>
        <dbReference type="EC" id="4.1.99.12"/>
    </reaction>
</comment>
<comment type="similarity">
    <text evidence="21">Belongs to the GTP cyclohydrolase II family.</text>
</comment>
<dbReference type="FunFam" id="3.90.870.10:FF:000001">
    <property type="entry name" value="Riboflavin biosynthesis protein RibBA"/>
    <property type="match status" value="1"/>
</dbReference>
<keyword evidence="18" id="KW-0511">Multifunctional enzyme</keyword>
<evidence type="ECO:0000256" key="10">
    <source>
        <dbReference type="ARBA" id="ARBA00022723"/>
    </source>
</evidence>
<feature type="binding site" evidence="21">
    <location>
        <begin position="248"/>
        <end position="252"/>
    </location>
    <ligand>
        <name>GTP</name>
        <dbReference type="ChEBI" id="CHEBI:37565"/>
    </ligand>
</feature>
<dbReference type="Pfam" id="PF00925">
    <property type="entry name" value="GTP_cyclohydro2"/>
    <property type="match status" value="1"/>
</dbReference>
<dbReference type="Gene3D" id="3.40.50.10990">
    <property type="entry name" value="GTP cyclohydrolase II"/>
    <property type="match status" value="1"/>
</dbReference>
<dbReference type="Pfam" id="PF00926">
    <property type="entry name" value="DHBP_synthase"/>
    <property type="match status" value="1"/>
</dbReference>
<dbReference type="GO" id="GO:0008270">
    <property type="term" value="F:zinc ion binding"/>
    <property type="evidence" value="ECO:0007669"/>
    <property type="project" value="UniProtKB-UniRule"/>
</dbReference>
<keyword evidence="11 21" id="KW-0547">Nucleotide-binding</keyword>
<comment type="function">
    <text evidence="4">Catalyzes the conversion of D-ribulose 5-phosphate to formate and 3,4-dihydroxy-2-butanone 4-phosphate.</text>
</comment>
<comment type="pathway">
    <text evidence="6">Cofactor biosynthesis; riboflavin biosynthesis; 2-hydroxy-3-oxobutyl phosphate from D-ribulose 5-phosphate: step 1/1.</text>
</comment>
<feature type="binding site" evidence="21">
    <location>
        <position position="354"/>
    </location>
    <ligand>
        <name>GTP</name>
        <dbReference type="ChEBI" id="CHEBI:37565"/>
    </ligand>
</feature>
<keyword evidence="17" id="KW-0456">Lyase</keyword>
<sequence length="398" mass="43121">MVIMVDEEKRENEGDLICAAEFTTPQIINFMAREGCGLICLALEPAQIERLQLPQMTANNQDPKGTAFTVSIEAAEGVSTGISAADRARTVLAASHPDAQPQDVISPGHMFPLRAHPDGVLAREGHTEGAVDLMRLAGLNPAGVICEIMAKDGTMMRLPELRVYAAQHNLPIISIAALKEWISQNGNQPVKALAEDISTPNLSSLAIADLPSLYGGDELKIHAFKDESGVEHIALVKGDPSKGTTLVRVHSECVTGDALGSLRCDCGPQLQEALRRIKEAESGVLVYLRGHEGRGIGLVNKIRAYELQDQGFDTLEANKELGLPVDARNWSVAKDILNSLGVKGCILLTNNPSKLHGLNELGINVVSSERLITTINPFNRHYLETKRTRMGHFLQETL</sequence>
<keyword evidence="24" id="KW-1185">Reference proteome</keyword>
<dbReference type="InterPro" id="IPR017945">
    <property type="entry name" value="DHBP_synth_RibB-like_a/b_dom"/>
</dbReference>
<evidence type="ECO:0000256" key="7">
    <source>
        <dbReference type="ARBA" id="ARBA00005520"/>
    </source>
</evidence>
<evidence type="ECO:0000256" key="16">
    <source>
        <dbReference type="ARBA" id="ARBA00023211"/>
    </source>
</evidence>
<dbReference type="EMBL" id="CP047652">
    <property type="protein sequence ID" value="QHI96452.1"/>
    <property type="molecule type" value="Genomic_DNA"/>
</dbReference>
<dbReference type="GO" id="GO:0009231">
    <property type="term" value="P:riboflavin biosynthetic process"/>
    <property type="evidence" value="ECO:0007669"/>
    <property type="project" value="UniProtKB-UniRule"/>
</dbReference>
<keyword evidence="10 21" id="KW-0479">Metal-binding</keyword>
<dbReference type="Gene3D" id="3.90.870.10">
    <property type="entry name" value="DHBP synthase"/>
    <property type="match status" value="1"/>
</dbReference>
<evidence type="ECO:0000256" key="1">
    <source>
        <dbReference type="ARBA" id="ARBA00000141"/>
    </source>
</evidence>
<comment type="function">
    <text evidence="19 21">Catalyzes the conversion of GTP to 2,5-diamino-6-ribosylamino-4(3H)-pyrimidinone 5'-phosphate (DARP), formate and pyrophosphate.</text>
</comment>
<dbReference type="NCBIfam" id="NF001591">
    <property type="entry name" value="PRK00393.1"/>
    <property type="match status" value="1"/>
</dbReference>
<gene>
    <name evidence="21 23" type="primary">ribA</name>
    <name evidence="23" type="ORF">GT348_08130</name>
</gene>
<dbReference type="AlphaFoldDB" id="A0A6P1NLE3"/>
<feature type="binding site" evidence="21">
    <location>
        <position position="253"/>
    </location>
    <ligand>
        <name>Zn(2+)</name>
        <dbReference type="ChEBI" id="CHEBI:29105"/>
        <note>catalytic</note>
    </ligand>
</feature>
<keyword evidence="13 21" id="KW-0862">Zinc</keyword>
<accession>A0A6P1NLE3</accession>
<dbReference type="PANTHER" id="PTHR21327">
    <property type="entry name" value="GTP CYCLOHYDROLASE II-RELATED"/>
    <property type="match status" value="1"/>
</dbReference>
<dbReference type="GO" id="GO:0008686">
    <property type="term" value="F:3,4-dihydroxy-2-butanone-4-phosphate synthase activity"/>
    <property type="evidence" value="ECO:0007669"/>
    <property type="project" value="UniProtKB-EC"/>
</dbReference>
<comment type="cofactor">
    <cofactor evidence="21">
        <name>Zn(2+)</name>
        <dbReference type="ChEBI" id="CHEBI:29105"/>
    </cofactor>
    <text evidence="21">Binds 1 zinc ion per subunit.</text>
</comment>
<feature type="binding site" evidence="21">
    <location>
        <position position="269"/>
    </location>
    <ligand>
        <name>GTP</name>
        <dbReference type="ChEBI" id="CHEBI:37565"/>
    </ligand>
</feature>
<evidence type="ECO:0000256" key="13">
    <source>
        <dbReference type="ARBA" id="ARBA00022833"/>
    </source>
</evidence>
<dbReference type="EC" id="3.5.4.25" evidence="21"/>
<keyword evidence="16" id="KW-0464">Manganese</keyword>
<dbReference type="NCBIfam" id="TIGR00505">
    <property type="entry name" value="ribA"/>
    <property type="match status" value="1"/>
</dbReference>
<evidence type="ECO:0000256" key="17">
    <source>
        <dbReference type="ARBA" id="ARBA00023239"/>
    </source>
</evidence>
<dbReference type="UniPathway" id="UPA00275">
    <property type="reaction ID" value="UER00399"/>
</dbReference>
<evidence type="ECO:0000259" key="22">
    <source>
        <dbReference type="Pfam" id="PF00925"/>
    </source>
</evidence>
<evidence type="ECO:0000256" key="21">
    <source>
        <dbReference type="HAMAP-Rule" id="MF_00179"/>
    </source>
</evidence>
<evidence type="ECO:0000256" key="20">
    <source>
        <dbReference type="ARBA" id="ARBA00049295"/>
    </source>
</evidence>
<reference evidence="23 24" key="1">
    <citation type="submission" date="2020-01" db="EMBL/GenBank/DDBJ databases">
        <title>Genome sequencing of strain KACC 21507.</title>
        <authorList>
            <person name="Heo J."/>
            <person name="Kim S.-J."/>
            <person name="Kim J.-S."/>
            <person name="Hong S.-B."/>
            <person name="Kwon S.-W."/>
        </authorList>
    </citation>
    <scope>NUCLEOTIDE SEQUENCE [LARGE SCALE GENOMIC DNA]</scope>
    <source>
        <strain evidence="23 24">KACC 21507</strain>
    </source>
</reference>
<name>A0A6P1NLE3_9PROT</name>